<dbReference type="InterPro" id="IPR030395">
    <property type="entry name" value="GP_PDE_dom"/>
</dbReference>
<evidence type="ECO:0000313" key="12">
    <source>
        <dbReference type="Proteomes" id="UP000007015"/>
    </source>
</evidence>
<feature type="transmembrane region" description="Helical" evidence="8">
    <location>
        <begin position="878"/>
        <end position="903"/>
    </location>
</feature>
<dbReference type="GO" id="GO:0006071">
    <property type="term" value="P:glycerol metabolic process"/>
    <property type="evidence" value="ECO:0007669"/>
    <property type="project" value="UniProtKB-KW"/>
</dbReference>
<gene>
    <name evidence="11" type="ORF">OsI_06154</name>
</gene>
<dbReference type="EC" id="3.1.4.46" evidence="1"/>
<dbReference type="CDD" id="cd08604">
    <property type="entry name" value="GDPD_SHV3_repeat_2"/>
    <property type="match status" value="1"/>
</dbReference>
<evidence type="ECO:0000256" key="8">
    <source>
        <dbReference type="SAM" id="Phobius"/>
    </source>
</evidence>
<feature type="region of interest" description="Disordered" evidence="7">
    <location>
        <begin position="731"/>
        <end position="759"/>
    </location>
</feature>
<feature type="transmembrane region" description="Helical" evidence="8">
    <location>
        <begin position="949"/>
        <end position="972"/>
    </location>
</feature>
<name>B8AJ79_ORYSI</name>
<dbReference type="HOGENOM" id="CLU_010414_0_0_1"/>
<dbReference type="Gene3D" id="3.20.20.190">
    <property type="entry name" value="Phosphatidylinositol (PI) phosphodiesterase"/>
    <property type="match status" value="2"/>
</dbReference>
<keyword evidence="12" id="KW-1185">Reference proteome</keyword>
<evidence type="ECO:0000256" key="7">
    <source>
        <dbReference type="SAM" id="MobiDB-lite"/>
    </source>
</evidence>
<dbReference type="FunFam" id="3.20.20.190:FF:000011">
    <property type="entry name" value="Glycerophosphodiester phosphodiesterase GDPDL3"/>
    <property type="match status" value="1"/>
</dbReference>
<keyword evidence="8" id="KW-0472">Membrane</keyword>
<sequence>MCLANGIWEGAPPVQMGERYPHMFLILLLFHGAHAALKDPVQKWQTLGGQRPLVIARGGFSGLFPDSSQFSYQFAMSSSLHDVVLYCDLQLSSDGLGFCKTGLTLENSTLIAEAFPKRAKTYKVNGEEIHGWFALDFTADELYQNVTLIQDIFSRPSTFDGAMGMFTLEDLVGLKPPHLWVNVEYALFLQEHKLSAEDYILGLPKDFSVAYISSPEIGFLKNVGAKLKKSNTKLIFRFLREDVAEHTTKKTYGEILKDLKSVKAFASGILVPKEYIWPLGKDQYLRLPTSLVKDSHALGLEVFASGFANDVSMSYNYSFDPSAEYLQYIGNANFSVDGVITDFPPTASGAVACLANTKGNPLPPPGGDGGRPLIITHNGASGVYPGSTDLAYQQAVKDGADIIDCAVRMSKDGVAFCQPSADLSTSTTASTSFMTKISTVSEIQNKSGIFSFDLTWSEIQTLKPDLLGPYTQAGLKRNPAAKNAGKFVTLPEFLDLAKATNVSGIMVEMEHASFLAKRGLGLVDAVSGALANASYDKEGGHLPELMVVSDDTSVLAAFKKFPAFRRVLMVDETISDASAPSVEEIKQFATAVTVGRGSIAQVNGFFLTRFTDVADRMHAANLTVYVGVLRNEFMNLGFDYWADPIIEIATYAFHVMADGLITEYPATAATYFRSPCSDLSLNLSYAILPADAGALVHLAAPGALPPALPPRAGAGAGRRAGPAVAACRHCQPTGRGGDGGEAHRQQQLGGGGEIQRRRRWLPSRNFSRMDSCAARASASGAESSSGGGEDASEIIDAMEVKSSSTAASFLAKVALALGVAATATVISLFMRQPSSGPSFSLPQIVDASAPPDAAATIGYTFSLFGKKVIVPEYTPGWVYFWLLMAAGFGLFISEEALNVWIGIGKEKALSISRAVQKYGNLIGFVERFSVGVRNPTGFLAGALGIPADCYFAGVCCGCLFTLPIQLAVGFFLRERPVVALASVAAAVGMWTVFPYAAAACTALFFYLSRRNSSN</sequence>
<feature type="transmembrane region" description="Helical" evidence="8">
    <location>
        <begin position="978"/>
        <end position="1007"/>
    </location>
</feature>
<feature type="domain" description="GP-PDE" evidence="10">
    <location>
        <begin position="372"/>
        <end position="672"/>
    </location>
</feature>
<dbReference type="OMA" id="GFDYWAD"/>
<protein>
    <recommendedName>
        <fullName evidence="1">glycerophosphodiester phosphodiesterase</fullName>
        <ecNumber evidence="1">3.1.4.46</ecNumber>
    </recommendedName>
</protein>
<dbReference type="SUPFAM" id="SSF51695">
    <property type="entry name" value="PLC-like phosphodiesterases"/>
    <property type="match status" value="2"/>
</dbReference>
<dbReference type="FunFam" id="3.20.20.190:FF:000013">
    <property type="entry name" value="Glycerophosphodiester phosphodiesterase GDPDL3"/>
    <property type="match status" value="1"/>
</dbReference>
<evidence type="ECO:0000259" key="10">
    <source>
        <dbReference type="PROSITE" id="PS51704"/>
    </source>
</evidence>
<evidence type="ECO:0000256" key="5">
    <source>
        <dbReference type="ARBA" id="ARBA00023180"/>
    </source>
</evidence>
<dbReference type="Proteomes" id="UP000007015">
    <property type="component" value="Chromosome 2"/>
</dbReference>
<feature type="signal peptide" evidence="9">
    <location>
        <begin position="1"/>
        <end position="35"/>
    </location>
</feature>
<evidence type="ECO:0000256" key="4">
    <source>
        <dbReference type="ARBA" id="ARBA00022801"/>
    </source>
</evidence>
<dbReference type="PANTHER" id="PTHR43620">
    <property type="entry name" value="GLYCEROPHOSPHORYL DIESTER PHOSPHODIESTERASE"/>
    <property type="match status" value="1"/>
</dbReference>
<evidence type="ECO:0000256" key="3">
    <source>
        <dbReference type="ARBA" id="ARBA00022798"/>
    </source>
</evidence>
<accession>B8AJ79</accession>
<keyword evidence="5" id="KW-0325">Glycoprotein</keyword>
<keyword evidence="3" id="KW-0319">Glycerol metabolism</keyword>
<keyword evidence="4" id="KW-0378">Hydrolase</keyword>
<dbReference type="Gramene" id="BGIOSGA006998-TA">
    <property type="protein sequence ID" value="BGIOSGA006998-PA"/>
    <property type="gene ID" value="BGIOSGA006998"/>
</dbReference>
<feature type="domain" description="GP-PDE" evidence="10">
    <location>
        <begin position="52"/>
        <end position="351"/>
    </location>
</feature>
<organism evidence="11 12">
    <name type="scientific">Oryza sativa subsp. indica</name>
    <name type="common">Rice</name>
    <dbReference type="NCBI Taxonomy" id="39946"/>
    <lineage>
        <taxon>Eukaryota</taxon>
        <taxon>Viridiplantae</taxon>
        <taxon>Streptophyta</taxon>
        <taxon>Embryophyta</taxon>
        <taxon>Tracheophyta</taxon>
        <taxon>Spermatophyta</taxon>
        <taxon>Magnoliopsida</taxon>
        <taxon>Liliopsida</taxon>
        <taxon>Poales</taxon>
        <taxon>Poaceae</taxon>
        <taxon>BOP clade</taxon>
        <taxon>Oryzoideae</taxon>
        <taxon>Oryzeae</taxon>
        <taxon>Oryzinae</taxon>
        <taxon>Oryza</taxon>
        <taxon>Oryza sativa</taxon>
    </lineage>
</organism>
<dbReference type="AlphaFoldDB" id="B8AJ79"/>
<evidence type="ECO:0000313" key="11">
    <source>
        <dbReference type="EMBL" id="EEC72640.1"/>
    </source>
</evidence>
<evidence type="ECO:0000256" key="2">
    <source>
        <dbReference type="ARBA" id="ARBA00022729"/>
    </source>
</evidence>
<evidence type="ECO:0000256" key="9">
    <source>
        <dbReference type="SAM" id="SignalP"/>
    </source>
</evidence>
<keyword evidence="8" id="KW-0812">Transmembrane</keyword>
<reference evidence="11 12" key="1">
    <citation type="journal article" date="2005" name="PLoS Biol.">
        <title>The genomes of Oryza sativa: a history of duplications.</title>
        <authorList>
            <person name="Yu J."/>
            <person name="Wang J."/>
            <person name="Lin W."/>
            <person name="Li S."/>
            <person name="Li H."/>
            <person name="Zhou J."/>
            <person name="Ni P."/>
            <person name="Dong W."/>
            <person name="Hu S."/>
            <person name="Zeng C."/>
            <person name="Zhang J."/>
            <person name="Zhang Y."/>
            <person name="Li R."/>
            <person name="Xu Z."/>
            <person name="Li S."/>
            <person name="Li X."/>
            <person name="Zheng H."/>
            <person name="Cong L."/>
            <person name="Lin L."/>
            <person name="Yin J."/>
            <person name="Geng J."/>
            <person name="Li G."/>
            <person name="Shi J."/>
            <person name="Liu J."/>
            <person name="Lv H."/>
            <person name="Li J."/>
            <person name="Wang J."/>
            <person name="Deng Y."/>
            <person name="Ran L."/>
            <person name="Shi X."/>
            <person name="Wang X."/>
            <person name="Wu Q."/>
            <person name="Li C."/>
            <person name="Ren X."/>
            <person name="Wang J."/>
            <person name="Wang X."/>
            <person name="Li D."/>
            <person name="Liu D."/>
            <person name="Zhang X."/>
            <person name="Ji Z."/>
            <person name="Zhao W."/>
            <person name="Sun Y."/>
            <person name="Zhang Z."/>
            <person name="Bao J."/>
            <person name="Han Y."/>
            <person name="Dong L."/>
            <person name="Ji J."/>
            <person name="Chen P."/>
            <person name="Wu S."/>
            <person name="Liu J."/>
            <person name="Xiao Y."/>
            <person name="Bu D."/>
            <person name="Tan J."/>
            <person name="Yang L."/>
            <person name="Ye C."/>
            <person name="Zhang J."/>
            <person name="Xu J."/>
            <person name="Zhou Y."/>
            <person name="Yu Y."/>
            <person name="Zhang B."/>
            <person name="Zhuang S."/>
            <person name="Wei H."/>
            <person name="Liu B."/>
            <person name="Lei M."/>
            <person name="Yu H."/>
            <person name="Li Y."/>
            <person name="Xu H."/>
            <person name="Wei S."/>
            <person name="He X."/>
            <person name="Fang L."/>
            <person name="Zhang Z."/>
            <person name="Zhang Y."/>
            <person name="Huang X."/>
            <person name="Su Z."/>
            <person name="Tong W."/>
            <person name="Li J."/>
            <person name="Tong Z."/>
            <person name="Li S."/>
            <person name="Ye J."/>
            <person name="Wang L."/>
            <person name="Fang L."/>
            <person name="Lei T."/>
            <person name="Chen C."/>
            <person name="Chen H."/>
            <person name="Xu Z."/>
            <person name="Li H."/>
            <person name="Huang H."/>
            <person name="Zhang F."/>
            <person name="Xu H."/>
            <person name="Li N."/>
            <person name="Zhao C."/>
            <person name="Li S."/>
            <person name="Dong L."/>
            <person name="Huang Y."/>
            <person name="Li L."/>
            <person name="Xi Y."/>
            <person name="Qi Q."/>
            <person name="Li W."/>
            <person name="Zhang B."/>
            <person name="Hu W."/>
            <person name="Zhang Y."/>
            <person name="Tian X."/>
            <person name="Jiao Y."/>
            <person name="Liang X."/>
            <person name="Jin J."/>
            <person name="Gao L."/>
            <person name="Zheng W."/>
            <person name="Hao B."/>
            <person name="Liu S."/>
            <person name="Wang W."/>
            <person name="Yuan L."/>
            <person name="Cao M."/>
            <person name="McDermott J."/>
            <person name="Samudrala R."/>
            <person name="Wang J."/>
            <person name="Wong G.K."/>
            <person name="Yang H."/>
        </authorList>
    </citation>
    <scope>NUCLEOTIDE SEQUENCE [LARGE SCALE GENOMIC DNA]</scope>
    <source>
        <strain evidence="12">cv. 93-11</strain>
    </source>
</reference>
<feature type="chain" id="PRO_5002867850" description="glycerophosphodiester phosphodiesterase" evidence="9">
    <location>
        <begin position="36"/>
        <end position="1014"/>
    </location>
</feature>
<dbReference type="EMBL" id="CM000127">
    <property type="protein sequence ID" value="EEC72640.1"/>
    <property type="molecule type" value="Genomic_DNA"/>
</dbReference>
<dbReference type="Pfam" id="PF03009">
    <property type="entry name" value="GDPD"/>
    <property type="match status" value="1"/>
</dbReference>
<evidence type="ECO:0000256" key="1">
    <source>
        <dbReference type="ARBA" id="ARBA00012247"/>
    </source>
</evidence>
<dbReference type="GO" id="GO:0008889">
    <property type="term" value="F:glycerophosphodiester phosphodiesterase activity"/>
    <property type="evidence" value="ECO:0007669"/>
    <property type="project" value="UniProtKB-EC"/>
</dbReference>
<keyword evidence="8" id="KW-1133">Transmembrane helix</keyword>
<dbReference type="PANTHER" id="PTHR43620:SF44">
    <property type="entry name" value="GLYCEROPHOSPHODIESTER PHOSPHODIESTERASE GDPDL6-RELATED"/>
    <property type="match status" value="1"/>
</dbReference>
<keyword evidence="2 9" id="KW-0732">Signal</keyword>
<dbReference type="GO" id="GO:0006629">
    <property type="term" value="P:lipid metabolic process"/>
    <property type="evidence" value="ECO:0007669"/>
    <property type="project" value="InterPro"/>
</dbReference>
<proteinExistence type="predicted"/>
<comment type="catalytic activity">
    <reaction evidence="6">
        <text>a sn-glycero-3-phosphodiester + H2O = an alcohol + sn-glycerol 3-phosphate + H(+)</text>
        <dbReference type="Rhea" id="RHEA:12969"/>
        <dbReference type="ChEBI" id="CHEBI:15377"/>
        <dbReference type="ChEBI" id="CHEBI:15378"/>
        <dbReference type="ChEBI" id="CHEBI:30879"/>
        <dbReference type="ChEBI" id="CHEBI:57597"/>
        <dbReference type="ChEBI" id="CHEBI:83408"/>
        <dbReference type="EC" id="3.1.4.46"/>
    </reaction>
</comment>
<dbReference type="PROSITE" id="PS51704">
    <property type="entry name" value="GP_PDE"/>
    <property type="match status" value="2"/>
</dbReference>
<dbReference type="CDD" id="cd08603">
    <property type="entry name" value="GDPD_SHV3_repeat_1"/>
    <property type="match status" value="1"/>
</dbReference>
<dbReference type="InterPro" id="IPR017946">
    <property type="entry name" value="PLC-like_Pdiesterase_TIM-brl"/>
</dbReference>
<evidence type="ECO:0000256" key="6">
    <source>
        <dbReference type="ARBA" id="ARBA00047512"/>
    </source>
</evidence>
<dbReference type="STRING" id="39946.B8AJ79"/>